<feature type="compositionally biased region" description="Low complexity" evidence="5">
    <location>
        <begin position="27"/>
        <end position="46"/>
    </location>
</feature>
<keyword evidence="9" id="KW-1185">Reference proteome</keyword>
<evidence type="ECO:0000256" key="1">
    <source>
        <dbReference type="ARBA" id="ARBA00022617"/>
    </source>
</evidence>
<protein>
    <submittedName>
        <fullName evidence="8">Putative heme-binding domain-containing protein</fullName>
    </submittedName>
</protein>
<feature type="chain" id="PRO_5011556446" evidence="6">
    <location>
        <begin position="31"/>
        <end position="162"/>
    </location>
</feature>
<feature type="region of interest" description="Disordered" evidence="5">
    <location>
        <begin position="27"/>
        <end position="50"/>
    </location>
</feature>
<dbReference type="EMBL" id="FPCJ01000001">
    <property type="protein sequence ID" value="SFV29186.1"/>
    <property type="molecule type" value="Genomic_DNA"/>
</dbReference>
<evidence type="ECO:0000256" key="2">
    <source>
        <dbReference type="ARBA" id="ARBA00022723"/>
    </source>
</evidence>
<keyword evidence="6" id="KW-0732">Signal</keyword>
<organism evidence="8 9">
    <name type="scientific">Thermoflavifilum thermophilum</name>
    <dbReference type="NCBI Taxonomy" id="1393122"/>
    <lineage>
        <taxon>Bacteria</taxon>
        <taxon>Pseudomonadati</taxon>
        <taxon>Bacteroidota</taxon>
        <taxon>Chitinophagia</taxon>
        <taxon>Chitinophagales</taxon>
        <taxon>Chitinophagaceae</taxon>
        <taxon>Thermoflavifilum</taxon>
    </lineage>
</organism>
<feature type="signal peptide" evidence="6">
    <location>
        <begin position="1"/>
        <end position="30"/>
    </location>
</feature>
<evidence type="ECO:0000256" key="4">
    <source>
        <dbReference type="PROSITE-ProRule" id="PRU00433"/>
    </source>
</evidence>
<dbReference type="STRING" id="1393122.SAMN05660895_0498"/>
<dbReference type="InterPro" id="IPR009056">
    <property type="entry name" value="Cyt_c-like_dom"/>
</dbReference>
<dbReference type="Gene3D" id="1.10.760.10">
    <property type="entry name" value="Cytochrome c-like domain"/>
    <property type="match status" value="1"/>
</dbReference>
<keyword evidence="1 4" id="KW-0349">Heme</keyword>
<dbReference type="InterPro" id="IPR036909">
    <property type="entry name" value="Cyt_c-like_dom_sf"/>
</dbReference>
<evidence type="ECO:0000256" key="5">
    <source>
        <dbReference type="SAM" id="MobiDB-lite"/>
    </source>
</evidence>
<dbReference type="SUPFAM" id="SSF46626">
    <property type="entry name" value="Cytochrome c"/>
    <property type="match status" value="1"/>
</dbReference>
<dbReference type="Pfam" id="PF00034">
    <property type="entry name" value="Cytochrom_C"/>
    <property type="match status" value="1"/>
</dbReference>
<evidence type="ECO:0000313" key="9">
    <source>
        <dbReference type="Proteomes" id="UP000199537"/>
    </source>
</evidence>
<name>A0A1I7N3N5_9BACT</name>
<feature type="domain" description="Cytochrome c" evidence="7">
    <location>
        <begin position="66"/>
        <end position="156"/>
    </location>
</feature>
<dbReference type="Proteomes" id="UP000199537">
    <property type="component" value="Unassembled WGS sequence"/>
</dbReference>
<reference evidence="9" key="1">
    <citation type="submission" date="2016-10" db="EMBL/GenBank/DDBJ databases">
        <authorList>
            <person name="Varghese N."/>
            <person name="Submissions S."/>
        </authorList>
    </citation>
    <scope>NUCLEOTIDE SEQUENCE [LARGE SCALE GENOMIC DNA]</scope>
    <source>
        <strain evidence="9">DSM 14807</strain>
    </source>
</reference>
<dbReference type="PROSITE" id="PS51007">
    <property type="entry name" value="CYTC"/>
    <property type="match status" value="1"/>
</dbReference>
<dbReference type="GO" id="GO:0020037">
    <property type="term" value="F:heme binding"/>
    <property type="evidence" value="ECO:0007669"/>
    <property type="project" value="InterPro"/>
</dbReference>
<dbReference type="GO" id="GO:0046872">
    <property type="term" value="F:metal ion binding"/>
    <property type="evidence" value="ECO:0007669"/>
    <property type="project" value="UniProtKB-KW"/>
</dbReference>
<dbReference type="RefSeq" id="WP_092457258.1">
    <property type="nucleotide sequence ID" value="NZ_FPCJ01000001.1"/>
</dbReference>
<dbReference type="OrthoDB" id="2827525at2"/>
<keyword evidence="2 4" id="KW-0479">Metal-binding</keyword>
<accession>A0A1I7N3N5</accession>
<dbReference type="PROSITE" id="PS51257">
    <property type="entry name" value="PROKAR_LIPOPROTEIN"/>
    <property type="match status" value="1"/>
</dbReference>
<gene>
    <name evidence="8" type="ORF">SAMN05660895_0498</name>
</gene>
<evidence type="ECO:0000256" key="6">
    <source>
        <dbReference type="SAM" id="SignalP"/>
    </source>
</evidence>
<dbReference type="GO" id="GO:0009055">
    <property type="term" value="F:electron transfer activity"/>
    <property type="evidence" value="ECO:0007669"/>
    <property type="project" value="InterPro"/>
</dbReference>
<evidence type="ECO:0000259" key="7">
    <source>
        <dbReference type="PROSITE" id="PS51007"/>
    </source>
</evidence>
<evidence type="ECO:0000313" key="8">
    <source>
        <dbReference type="EMBL" id="SFV29186.1"/>
    </source>
</evidence>
<dbReference type="AlphaFoldDB" id="A0A1I7N3N5"/>
<keyword evidence="3 4" id="KW-0408">Iron</keyword>
<evidence type="ECO:0000256" key="3">
    <source>
        <dbReference type="ARBA" id="ARBA00023004"/>
    </source>
</evidence>
<sequence length="162" mass="17470">MKKRLNTLLFLIAGLWVVGCHSSTSNSQQASENAAAPAASASTANPLDDKGIGPIKSVQLGPIQPELAKKGETIFNEKCTACHRIDSRYIGPALKGVTRRQAPEWIMNMILNPDVMIQQDPIAKQLVGESNGAVMANLHLSEDEARALLEYLRSVDDSSSSK</sequence>
<proteinExistence type="predicted"/>